<keyword evidence="2" id="KW-0812">Transmembrane</keyword>
<evidence type="ECO:0000313" key="3">
    <source>
        <dbReference type="EMBL" id="NXW93294.1"/>
    </source>
</evidence>
<accession>A0A7L4G2H9</accession>
<dbReference type="PANTHER" id="PTHR10424:SF73">
    <property type="entry name" value="ENDOGENOUS RETROVIRUS GROUP FC1 ENV POLYPROTEIN-RELATED"/>
    <property type="match status" value="1"/>
</dbReference>
<protein>
    <submittedName>
        <fullName evidence="3">ERVV2 protein</fullName>
    </submittedName>
</protein>
<dbReference type="EMBL" id="VWYH01009394">
    <property type="protein sequence ID" value="NXW93294.1"/>
    <property type="molecule type" value="Genomic_DNA"/>
</dbReference>
<dbReference type="OrthoDB" id="8949317at2759"/>
<dbReference type="Gene3D" id="1.10.287.210">
    <property type="match status" value="1"/>
</dbReference>
<dbReference type="SUPFAM" id="SSF58069">
    <property type="entry name" value="Virus ectodomain"/>
    <property type="match status" value="1"/>
</dbReference>
<evidence type="ECO:0000313" key="4">
    <source>
        <dbReference type="Proteomes" id="UP000541332"/>
    </source>
</evidence>
<proteinExistence type="predicted"/>
<comment type="caution">
    <text evidence="3">The sequence shown here is derived from an EMBL/GenBank/DDBJ whole genome shotgun (WGS) entry which is preliminary data.</text>
</comment>
<keyword evidence="2" id="KW-0472">Membrane</keyword>
<dbReference type="AlphaFoldDB" id="A0A7L4G2H9"/>
<gene>
    <name evidence="3" type="primary">Ervv2_1</name>
    <name evidence="3" type="ORF">ALOBEC_R16039</name>
</gene>
<dbReference type="Proteomes" id="UP000541332">
    <property type="component" value="Unassembled WGS sequence"/>
</dbReference>
<reference evidence="3 4" key="1">
    <citation type="submission" date="2020-02" db="EMBL/GenBank/DDBJ databases">
        <title>Bird 10,000 Genomes (B10K) Project - Family phase.</title>
        <authorList>
            <person name="Zhang G."/>
        </authorList>
    </citation>
    <scope>NUCLEOTIDE SEQUENCE [LARGE SCALE GENOMIC DNA]</scope>
    <source>
        <strain evidence="3">B10K-DU-006-06</strain>
    </source>
</reference>
<dbReference type="InterPro" id="IPR018154">
    <property type="entry name" value="TLV/ENV_coat_polyprotein"/>
</dbReference>
<name>A0A7L4G2H9_9COLU</name>
<evidence type="ECO:0000256" key="2">
    <source>
        <dbReference type="SAM" id="Phobius"/>
    </source>
</evidence>
<keyword evidence="2" id="KW-1133">Transmembrane helix</keyword>
<dbReference type="PANTHER" id="PTHR10424">
    <property type="entry name" value="VIRAL ENVELOPE PROTEIN"/>
    <property type="match status" value="1"/>
</dbReference>
<keyword evidence="1" id="KW-1015">Disulfide bond</keyword>
<evidence type="ECO:0000256" key="1">
    <source>
        <dbReference type="ARBA" id="ARBA00023157"/>
    </source>
</evidence>
<feature type="transmembrane region" description="Helical" evidence="2">
    <location>
        <begin position="71"/>
        <end position="93"/>
    </location>
</feature>
<organism evidence="3 4">
    <name type="scientific">Pampusana beccarii</name>
    <name type="common">Western bronze ground-dove</name>
    <dbReference type="NCBI Taxonomy" id="2953425"/>
    <lineage>
        <taxon>Eukaryota</taxon>
        <taxon>Metazoa</taxon>
        <taxon>Chordata</taxon>
        <taxon>Craniata</taxon>
        <taxon>Vertebrata</taxon>
        <taxon>Euteleostomi</taxon>
        <taxon>Archelosauria</taxon>
        <taxon>Archosauria</taxon>
        <taxon>Dinosauria</taxon>
        <taxon>Saurischia</taxon>
        <taxon>Theropoda</taxon>
        <taxon>Coelurosauria</taxon>
        <taxon>Aves</taxon>
        <taxon>Neognathae</taxon>
        <taxon>Neoaves</taxon>
        <taxon>Columbimorphae</taxon>
        <taxon>Columbiformes</taxon>
        <taxon>Columbidae</taxon>
        <taxon>Pampusana</taxon>
    </lineage>
</organism>
<feature type="non-terminal residue" evidence="3">
    <location>
        <position position="111"/>
    </location>
</feature>
<keyword evidence="4" id="KW-1185">Reference proteome</keyword>
<sequence length="111" mass="12878">TVNIGGVCTLINTNCCTYIDKSKEIETDIQKIWEHAEVLHQVAQDDTTRGFQELWEKLTSWLLNFGWLKQLFVLVIMLIVLGLLICILLRCFLCCTKGAMDSYTQWKKHQL</sequence>
<feature type="non-terminal residue" evidence="3">
    <location>
        <position position="1"/>
    </location>
</feature>